<evidence type="ECO:0000313" key="7">
    <source>
        <dbReference type="EMBL" id="MEQ2457529.1"/>
    </source>
</evidence>
<dbReference type="InterPro" id="IPR008979">
    <property type="entry name" value="Galactose-bd-like_sf"/>
</dbReference>
<evidence type="ECO:0000256" key="2">
    <source>
        <dbReference type="ARBA" id="ARBA00022737"/>
    </source>
</evidence>
<feature type="compositionally biased region" description="Acidic residues" evidence="4">
    <location>
        <begin position="2266"/>
        <end position="2283"/>
    </location>
</feature>
<organism evidence="7 8">
    <name type="scientific">Flavonifractor hominis</name>
    <dbReference type="NCBI Taxonomy" id="3133178"/>
    <lineage>
        <taxon>Bacteria</taxon>
        <taxon>Bacillati</taxon>
        <taxon>Bacillota</taxon>
        <taxon>Clostridia</taxon>
        <taxon>Eubacteriales</taxon>
        <taxon>Oscillospiraceae</taxon>
        <taxon>Flavonifractor</taxon>
    </lineage>
</organism>
<dbReference type="InterPro" id="IPR042301">
    <property type="entry name" value="GH115_sf"/>
</dbReference>
<accession>A0ABV1ESF7</accession>
<dbReference type="Gene3D" id="2.60.40.4270">
    <property type="entry name" value="Listeria-Bacteroides repeat domain"/>
    <property type="match status" value="1"/>
</dbReference>
<comment type="caution">
    <text evidence="7">The sequence shown here is derived from an EMBL/GenBank/DDBJ whole genome shotgun (WGS) entry which is preliminary data.</text>
</comment>
<name>A0ABV1ESF7_9FIRM</name>
<keyword evidence="8" id="KW-1185">Reference proteome</keyword>
<comment type="subcellular location">
    <subcellularLocation>
        <location evidence="1">Cell envelope</location>
    </subcellularLocation>
</comment>
<dbReference type="InterPro" id="IPR013378">
    <property type="entry name" value="InlB-like_B-rpt"/>
</dbReference>
<feature type="domain" description="SLH" evidence="6">
    <location>
        <begin position="33"/>
        <end position="97"/>
    </location>
</feature>
<sequence>MKKTKRSLSLLLAFSMLASTIPYSGMGRASAAEDTWFTDVPAEHWAYEYVSDVTSKGLFLGTGDGSTFSPEEPMTRAMFVTVLSRMDGAEVDDSASTGFSDVPAGTWYTGAVEWAVDAGVTEGNGSGAFLPEQAIDREQVAAMLIRYCDYAGIELEETEEAMAFTDAASISGWATEAVTACQRSGLMTGYTDGSFGPARQVQRAEVAAVMSRLAAIAEPGAVPAESFRVRFDSNGGSQVEDQVVEAGKLAERPGDPTRSGYRFDGWYSDGELKEKYDFSKPVSADLTLYAKWTKTSSDDDSTDPEPTPAPASDCIYNGTTTAPVIIDKAYPDDEDSYVQIARAVGDLRQDIAMVTGGIDSHEIQMLYNDDMERQAERLDAADPDLVPELITDVSDVNAGYAILVGSIDDSAIIQGLIEAGKLDEAKDIQGNWESYVIKEVEEPLPGVDKALVIAGSDARGTIYGIYTVSEMVGVSPWYWWGDVTPEVKDNIQVSVDEPIVAGEPSVQYRGLFLNDEENFTEWSRKFENDTDSPGHPNAGVYAKVFELVLRLKGNTVWPGMHKPSDAFNKYLDEDGLPINAKVAKEYGVLMGSSHCENMFRNNEGEWYPWAAANKDKYDAVGEPQYDYSINPEALNAYWGERLESSAKGGFENIYTIGMRGVHDWGMAYAGLEDKSLKGQIGLLQKIIDAQRSMVEEFFGAEDAVPQVFLPYKEALQYYNGDPDNGVAGVQIPDDVMLMWPDDNHGYLRQVLTEDERERSGGGGVYYHISYWGIPISYLWINTTPPSLIYEELKKAYDTGADDYWIINVGDLKPSEISLEFCMDLAWDIDSQTPETIPDFLADVAERDFGLDEQGAAEVSDIMLDYYQYNIAMRPEFQGFSSMDTYSSIANGDEAQIRIDQMSEVFDRADAIYRNLPADKQDAFYEMVYYPIRASKFTLEKNIYQQKSQLYKQQGRYGSVNAYIELSKQAYGNIMSDLNYYNKELNGGKWNEIMNPYQRSNGLPQIKGELEYEPVIKSDAVQGIGAVCEGQKNGTEDVTLSFSSLTDDKRFIDVFSREAKANNWYAEVDGDFIQLSKTGGSVEVEDRIWVSIDWSKAQDGANTGSVTIKDDFGFSKTFQISADKSTLQPEANTYVEANGYVAIEAEHYTEAIAKGDSQWQVVEGLGRSGSSMRVYPDISEKITGDFAEKSAQLQYRIYFESTGTFNGTLYRIPTLNEGRDENGVTKTCQIAVGLEGQEPTVLSGESSALSQSARWQKNVEEHIEKLSFQITVDQPGYYTLVVYKADAGIAFDRIVINTGGEQASYLGPNISYNTIPGAYVQAPISTPPQLTLDGLEFEDGQKRDNYWFNFGASGTVSNYITVGTDTVQGAGLNYGWAADSQIESVIRDDAPKAADRDKSFIHGSEPTHFFVKLPEGKYTVQLASGDRLKDGGMSFEMSVKANGQEALSNVSIQAGTTLESCFIAEVGSDETLDLEFSGTWAVTSMEIMPYTEPEVSGNDGAFLAENGTVWIEAEAALEDSEYASAKAGNPTAWMESSGMSGGGMVHGPNSSTNFSNTGNLTNSPMLSFKVKFDQSGDYTFWALKRAVSDDDDSFHIGVDGKYVGTYNPGSEQTSAYQWAKIDNTVTISSGYHTINVWGREDGVLLDKFCITKSGTTPSDLGGAMKREINNDVQATKVTIRATEDVITVGESTILTAEVEPGDVTIPGVTWSILSGESSAYLDEQPDGSVELVGVKAGTVEVKAASKQSPGVSARYTVTVNGKQGVAQGVFLETDGSVCIDAQTALEDSEYAYVKDGQTHKWSLNGARNGLQASPNRGDIWDGNDVDYLNEVAPSMSFQIDFSTPGVYYMYTLISHPDGSSDSMHVALDGEYQFNTNNSKSGSLVWDKYPSSWNFEITTPGVHTLTIWAREDGCVLNKIYLTNDPTDPLPTGMGPMESPREEIETLIHVKEVTIKGTTPSIEIDETTVLTGTVRPAEANDTTATWSLVSGEDCVNMEELDDGRVSITGLAEGEAVIRLTSNQDPEVFAEYTLTVVGEDWTPGAFLEVDGRVCLDVTSVMEQSEYANYTDQGEFVWSEQDVNDQPAMVLSSNNNMQWKETELENVPSLSFQVYFQDPGTYYLYTFTSHPDDSSDSFFVGLDGEFLFDTNNNTGHSGKLKWQRNNSIWRMEVEEAGVHTITFWAREDGVVAHKFYLSQNGTEDMPTGTGPEVSNRVKLAAAQTDGNMMELIPLLPAEPVPEDPESEQPQLPQEPDQSDVTGLPEQPETTEPPEETLFPEESGENVDL</sequence>
<dbReference type="SMART" id="SM00635">
    <property type="entry name" value="BID_2"/>
    <property type="match status" value="2"/>
</dbReference>
<feature type="region of interest" description="Disordered" evidence="4">
    <location>
        <begin position="2231"/>
        <end position="2283"/>
    </location>
</feature>
<dbReference type="PANTHER" id="PTHR37842">
    <property type="match status" value="1"/>
</dbReference>
<dbReference type="Gene3D" id="1.20.58.2150">
    <property type="match status" value="1"/>
</dbReference>
<dbReference type="InterPro" id="IPR031924">
    <property type="entry name" value="GH115"/>
</dbReference>
<gene>
    <name evidence="7" type="ORF">WMO45_13495</name>
</gene>
<dbReference type="Pfam" id="PF09479">
    <property type="entry name" value="Flg_new"/>
    <property type="match status" value="1"/>
</dbReference>
<dbReference type="InterPro" id="IPR029018">
    <property type="entry name" value="Hex-like_dom2"/>
</dbReference>
<feature type="compositionally biased region" description="Low complexity" evidence="4">
    <location>
        <begin position="2242"/>
        <end position="2265"/>
    </location>
</feature>
<dbReference type="GO" id="GO:0016787">
    <property type="term" value="F:hydrolase activity"/>
    <property type="evidence" value="ECO:0007669"/>
    <property type="project" value="UniProtKB-KW"/>
</dbReference>
<dbReference type="Pfam" id="PF02368">
    <property type="entry name" value="Big_2"/>
    <property type="match status" value="2"/>
</dbReference>
<keyword evidence="2" id="KW-0677">Repeat</keyword>
<dbReference type="Gene3D" id="2.60.40.1080">
    <property type="match status" value="2"/>
</dbReference>
<keyword evidence="3 7" id="KW-0378">Hydrolase</keyword>
<evidence type="ECO:0000256" key="3">
    <source>
        <dbReference type="ARBA" id="ARBA00022801"/>
    </source>
</evidence>
<keyword evidence="5" id="KW-0732">Signal</keyword>
<reference evidence="7 8" key="1">
    <citation type="submission" date="2024-03" db="EMBL/GenBank/DDBJ databases">
        <title>Human intestinal bacterial collection.</title>
        <authorList>
            <person name="Pauvert C."/>
            <person name="Hitch T.C.A."/>
            <person name="Clavel T."/>
        </authorList>
    </citation>
    <scope>NUCLEOTIDE SEQUENCE [LARGE SCALE GENOMIC DNA]</scope>
    <source>
        <strain evidence="7 8">CLA-AP-H34</strain>
    </source>
</reference>
<evidence type="ECO:0000256" key="1">
    <source>
        <dbReference type="ARBA" id="ARBA00004196"/>
    </source>
</evidence>
<dbReference type="PANTHER" id="PTHR37842:SF2">
    <property type="entry name" value="GYLCOSYL HYDROLASE 115 C-TERMINAL DOMAIN-CONTAINING PROTEIN"/>
    <property type="match status" value="1"/>
</dbReference>
<dbReference type="EMBL" id="JBBMFT010000019">
    <property type="protein sequence ID" value="MEQ2457529.1"/>
    <property type="molecule type" value="Genomic_DNA"/>
</dbReference>
<dbReference type="InterPro" id="IPR001119">
    <property type="entry name" value="SLH_dom"/>
</dbReference>
<dbReference type="SUPFAM" id="SSF55545">
    <property type="entry name" value="beta-N-acetylhexosaminidase-like domain"/>
    <property type="match status" value="1"/>
</dbReference>
<protein>
    <submittedName>
        <fullName evidence="7">Glycosyl hydrolase 115 family protein</fullName>
    </submittedName>
</protein>
<dbReference type="Gene3D" id="3.20.20.520">
    <property type="entry name" value="Glycosyl hydrolase family 115"/>
    <property type="match status" value="1"/>
</dbReference>
<dbReference type="Gene3D" id="2.60.120.430">
    <property type="entry name" value="Galactose-binding lectin"/>
    <property type="match status" value="1"/>
</dbReference>
<evidence type="ECO:0000313" key="8">
    <source>
        <dbReference type="Proteomes" id="UP001440599"/>
    </source>
</evidence>
<dbReference type="InterPro" id="IPR003343">
    <property type="entry name" value="Big_2"/>
</dbReference>
<feature type="chain" id="PRO_5045885699" evidence="5">
    <location>
        <begin position="25"/>
        <end position="2283"/>
    </location>
</feature>
<evidence type="ECO:0000256" key="5">
    <source>
        <dbReference type="SAM" id="SignalP"/>
    </source>
</evidence>
<dbReference type="SUPFAM" id="SSF49785">
    <property type="entry name" value="Galactose-binding domain-like"/>
    <property type="match status" value="2"/>
</dbReference>
<dbReference type="RefSeq" id="WP_349141407.1">
    <property type="nucleotide sequence ID" value="NZ_JBBMFT010000019.1"/>
</dbReference>
<dbReference type="Proteomes" id="UP001440599">
    <property type="component" value="Unassembled WGS sequence"/>
</dbReference>
<dbReference type="NCBIfam" id="TIGR02543">
    <property type="entry name" value="List_Bact_rpt"/>
    <property type="match status" value="1"/>
</dbReference>
<proteinExistence type="predicted"/>
<feature type="domain" description="SLH" evidence="6">
    <location>
        <begin position="161"/>
        <end position="224"/>
    </location>
</feature>
<feature type="region of interest" description="Disordered" evidence="4">
    <location>
        <begin position="294"/>
        <end position="316"/>
    </location>
</feature>
<dbReference type="InterPro" id="IPR041437">
    <property type="entry name" value="GH115_C"/>
</dbReference>
<feature type="domain" description="SLH" evidence="6">
    <location>
        <begin position="99"/>
        <end position="158"/>
    </location>
</feature>
<dbReference type="Gene3D" id="3.30.379.10">
    <property type="entry name" value="Chitobiase/beta-hexosaminidase domain 2-like"/>
    <property type="match status" value="1"/>
</dbReference>
<dbReference type="InterPro" id="IPR042229">
    <property type="entry name" value="Listeria/Bacterioides_rpt_sf"/>
</dbReference>
<dbReference type="PROSITE" id="PS51272">
    <property type="entry name" value="SLH"/>
    <property type="match status" value="3"/>
</dbReference>
<evidence type="ECO:0000256" key="4">
    <source>
        <dbReference type="SAM" id="MobiDB-lite"/>
    </source>
</evidence>
<dbReference type="Pfam" id="PF00395">
    <property type="entry name" value="SLH"/>
    <property type="match status" value="3"/>
</dbReference>
<dbReference type="Gene3D" id="2.60.120.1620">
    <property type="match status" value="4"/>
</dbReference>
<dbReference type="Pfam" id="PF15979">
    <property type="entry name" value="Glyco_hydro_115"/>
    <property type="match status" value="1"/>
</dbReference>
<dbReference type="Pfam" id="PF17829">
    <property type="entry name" value="GH115_C"/>
    <property type="match status" value="3"/>
</dbReference>
<feature type="signal peptide" evidence="5">
    <location>
        <begin position="1"/>
        <end position="24"/>
    </location>
</feature>
<evidence type="ECO:0000259" key="6">
    <source>
        <dbReference type="PROSITE" id="PS51272"/>
    </source>
</evidence>